<dbReference type="RefSeq" id="WP_271997513.1">
    <property type="nucleotide sequence ID" value="NZ_JAQNDN010000004.1"/>
</dbReference>
<evidence type="ECO:0000256" key="1">
    <source>
        <dbReference type="SAM" id="MobiDB-lite"/>
    </source>
</evidence>
<feature type="region of interest" description="Disordered" evidence="1">
    <location>
        <begin position="308"/>
        <end position="366"/>
    </location>
</feature>
<accession>A0ABT5B4G7</accession>
<reference evidence="2 3" key="1">
    <citation type="submission" date="2022-11" db="EMBL/GenBank/DDBJ databases">
        <title>Minimal conservation of predation-associated metabolite biosynthetic gene clusters underscores biosynthetic potential of Myxococcota including descriptions for ten novel species: Archangium lansinium sp. nov., Myxococcus landrumus sp. nov., Nannocystis bai.</title>
        <authorList>
            <person name="Ahearne A."/>
            <person name="Stevens C."/>
            <person name="Dowd S."/>
        </authorList>
    </citation>
    <scope>NUCLEOTIDE SEQUENCE [LARGE SCALE GENOMIC DNA]</scope>
    <source>
        <strain evidence="2 3">NCELM</strain>
    </source>
</reference>
<evidence type="ECO:0008006" key="4">
    <source>
        <dbReference type="Google" id="ProtNLM"/>
    </source>
</evidence>
<sequence>MLALNASSLQATTLALAGAAALLPREAEACTPDECAGVDVWHELAPLNAAAIPTDGVLVLHGLWYSAVFDSEADWLDAITIAVTRDGQPIAGGVEAPGIRGLLLWRPAAPLEPGEYAVVGSLDNPEPCGTDLALDFGFSVQAEPSAPLSPPKVDTSAVLNVRGTTTFEDLVCCDGAMPFTAVFDCPSQERVEWGEGFCASRQGFGVLRVDVSFTTDLPPATDALVVREMLVDGEPQGGDFLDMQSVGEAKPFCAAVRLTNLATGEIVESEKTCHGDDPETAAQLGIHAVDPGEELAMQCSESAYTCERTEGGDRWDPAKCSPWPADGATGGEPTEGPSSDGSDGESSEGSASGGADDPFGLGCACDSRRPSGPLGALALLGLGMLRRRRPRPGAPITR</sequence>
<keyword evidence="3" id="KW-1185">Reference proteome</keyword>
<gene>
    <name evidence="2" type="ORF">POL58_11730</name>
</gene>
<evidence type="ECO:0000313" key="3">
    <source>
        <dbReference type="Proteomes" id="UP001217838"/>
    </source>
</evidence>
<dbReference type="EMBL" id="JAQNDN010000004">
    <property type="protein sequence ID" value="MDC0668414.1"/>
    <property type="molecule type" value="Genomic_DNA"/>
</dbReference>
<evidence type="ECO:0000313" key="2">
    <source>
        <dbReference type="EMBL" id="MDC0668414.1"/>
    </source>
</evidence>
<protein>
    <recommendedName>
        <fullName evidence="4">MYXO-CTERM domain-containing protein</fullName>
    </recommendedName>
</protein>
<feature type="compositionally biased region" description="Low complexity" evidence="1">
    <location>
        <begin position="347"/>
        <end position="358"/>
    </location>
</feature>
<dbReference type="Proteomes" id="UP001217838">
    <property type="component" value="Unassembled WGS sequence"/>
</dbReference>
<organism evidence="2 3">
    <name type="scientific">Nannocystis radixulma</name>
    <dbReference type="NCBI Taxonomy" id="2995305"/>
    <lineage>
        <taxon>Bacteria</taxon>
        <taxon>Pseudomonadati</taxon>
        <taxon>Myxococcota</taxon>
        <taxon>Polyangia</taxon>
        <taxon>Nannocystales</taxon>
        <taxon>Nannocystaceae</taxon>
        <taxon>Nannocystis</taxon>
    </lineage>
</organism>
<proteinExistence type="predicted"/>
<feature type="compositionally biased region" description="Basic and acidic residues" evidence="1">
    <location>
        <begin position="308"/>
        <end position="317"/>
    </location>
</feature>
<name>A0ABT5B4G7_9BACT</name>
<comment type="caution">
    <text evidence="2">The sequence shown here is derived from an EMBL/GenBank/DDBJ whole genome shotgun (WGS) entry which is preliminary data.</text>
</comment>